<dbReference type="RefSeq" id="WP_241681831.1">
    <property type="nucleotide sequence ID" value="NZ_WMIA01000002.1"/>
</dbReference>
<dbReference type="EMBL" id="WMIA01000002">
    <property type="protein sequence ID" value="MTF37741.1"/>
    <property type="molecule type" value="Genomic_DNA"/>
</dbReference>
<reference evidence="1 2" key="1">
    <citation type="submission" date="2019-11" db="EMBL/GenBank/DDBJ databases">
        <title>Isolation of a new High Light Tolerant Cyanobacteria.</title>
        <authorList>
            <person name="Dobson Z."/>
            <person name="Vaughn N."/>
            <person name="Vaughn M."/>
            <person name="Fromme P."/>
            <person name="Mazor Y."/>
        </authorList>
    </citation>
    <scope>NUCLEOTIDE SEQUENCE [LARGE SCALE GENOMIC DNA]</scope>
    <source>
        <strain evidence="1 2">0216</strain>
    </source>
</reference>
<gene>
    <name evidence="1" type="ORF">GGC33_02190</name>
</gene>
<comment type="caution">
    <text evidence="1">The sequence shown here is derived from an EMBL/GenBank/DDBJ whole genome shotgun (WGS) entry which is preliminary data.</text>
</comment>
<evidence type="ECO:0000313" key="1">
    <source>
        <dbReference type="EMBL" id="MTF37741.1"/>
    </source>
</evidence>
<dbReference type="Proteomes" id="UP000437131">
    <property type="component" value="Unassembled WGS sequence"/>
</dbReference>
<dbReference type="AlphaFoldDB" id="A0A844GRP0"/>
<accession>A0A844GRP0</accession>
<evidence type="ECO:0000313" key="2">
    <source>
        <dbReference type="Proteomes" id="UP000437131"/>
    </source>
</evidence>
<proteinExistence type="predicted"/>
<organism evidence="1 2">
    <name type="scientific">Cyanobacterium aponinum 0216</name>
    <dbReference type="NCBI Taxonomy" id="2676140"/>
    <lineage>
        <taxon>Bacteria</taxon>
        <taxon>Bacillati</taxon>
        <taxon>Cyanobacteriota</taxon>
        <taxon>Cyanophyceae</taxon>
        <taxon>Oscillatoriophycideae</taxon>
        <taxon>Chroococcales</taxon>
        <taxon>Geminocystaceae</taxon>
        <taxon>Cyanobacterium</taxon>
    </lineage>
</organism>
<protein>
    <submittedName>
        <fullName evidence="1">Tetratricopeptide repeat protein</fullName>
    </submittedName>
</protein>
<name>A0A844GRP0_9CHRO</name>
<sequence length="364" mass="42772">MFKDIDKTIELGNYQEAREKLSQLIIEEKDRLWYRYYSALIAEKEGDLSLAENAYREIIKDSIYPDPTLIKLIRDGIERIVKFYQSKKEEKKQEFRTIENSQDLAVLILEPVKPEDKKNLAPQLAKLMEIDNYTATLQIPTRSLRLYKTGSLGELKYYQFELSQGGIPCFCHPIKNINKMDVYQVKFIENDGNICDLTIENDLEEEKRYTLNWAKVKSKVQGLIPIFEMTTHLDARNKVQKKQSTLDYANFFDLHVVSDNLILRFSDHFYQFEAGLTVGENSKTTQEKWKKLVNYLQRKTSDINLLSNFNLFAEGVIHFPEMLKQITAHINLFRREESVWDEAFQLYSGLIFLQTLSQQEDDNI</sequence>